<evidence type="ECO:0000313" key="3">
    <source>
        <dbReference type="Proteomes" id="UP000244140"/>
    </source>
</evidence>
<comment type="caution">
    <text evidence="2">The sequence shown here is derived from an EMBL/GenBank/DDBJ whole genome shotgun (WGS) entry which is preliminary data.</text>
</comment>
<dbReference type="EMBL" id="PZZH01000001">
    <property type="protein sequence ID" value="PTN78309.1"/>
    <property type="molecule type" value="Genomic_DNA"/>
</dbReference>
<sequence length="72" mass="8329">MWFDVYFFIINSCICSIISQLARTVTVFSKLIKRSNFNDEGKMCHLKIVNLQLSNGKKAIASWFQINQLKAL</sequence>
<name>A0A1Q1FVM5_ENTFL</name>
<evidence type="ECO:0000313" key="2">
    <source>
        <dbReference type="EMBL" id="PTN78309.1"/>
    </source>
</evidence>
<organism evidence="2 3">
    <name type="scientific">Enterococcus faecalis</name>
    <name type="common">Streptococcus faecalis</name>
    <dbReference type="NCBI Taxonomy" id="1351"/>
    <lineage>
        <taxon>Bacteria</taxon>
        <taxon>Bacillati</taxon>
        <taxon>Bacillota</taxon>
        <taxon>Bacilli</taxon>
        <taxon>Lactobacillales</taxon>
        <taxon>Enterococcaceae</taxon>
        <taxon>Enterococcus</taxon>
    </lineage>
</organism>
<evidence type="ECO:0000256" key="1">
    <source>
        <dbReference type="SAM" id="Phobius"/>
    </source>
</evidence>
<keyword evidence="1" id="KW-1133">Transmembrane helix</keyword>
<reference evidence="2 3" key="1">
    <citation type="submission" date="2018-04" db="EMBL/GenBank/DDBJ databases">
        <authorList>
            <person name="Van Tyne D."/>
        </authorList>
    </citation>
    <scope>NUCLEOTIDE SEQUENCE [LARGE SCALE GENOMIC DNA]</scope>
    <source>
        <strain evidence="2 3">B2535</strain>
    </source>
</reference>
<gene>
    <name evidence="2" type="ORF">DAI13_11310</name>
</gene>
<keyword evidence="1" id="KW-0472">Membrane</keyword>
<proteinExistence type="predicted"/>
<dbReference type="Proteomes" id="UP000244140">
    <property type="component" value="Unassembled WGS sequence"/>
</dbReference>
<protein>
    <submittedName>
        <fullName evidence="2">Uncharacterized protein</fullName>
    </submittedName>
</protein>
<feature type="transmembrane region" description="Helical" evidence="1">
    <location>
        <begin position="6"/>
        <end position="28"/>
    </location>
</feature>
<accession>A0A1Q1FVM5</accession>
<keyword evidence="1" id="KW-0812">Transmembrane</keyword>
<dbReference type="AlphaFoldDB" id="A0A1Q1FVM5"/>